<sequence>MPIPISYTAVSGTTVRTTGNPVRVQPGEEALAHHMTPTRLVLKDDKGEPHSVPLKSLSLTLDTNFLHCNHTVYLSGTFGQNPVSRKVFIKHSALTQSEICSTVPDAKELAGRATISGIGKVVNVSLSLVDNPTNEEEQWHLTVDAKHKILDPKVKNHCLSVSFSISPVFMI</sequence>
<dbReference type="VEuPathDB" id="FungiDB:MELLADRAFT_111477"/>
<evidence type="ECO:0000313" key="2">
    <source>
        <dbReference type="Proteomes" id="UP000001072"/>
    </source>
</evidence>
<dbReference type="Proteomes" id="UP000001072">
    <property type="component" value="Unassembled WGS sequence"/>
</dbReference>
<reference evidence="2" key="1">
    <citation type="journal article" date="2011" name="Proc. Natl. Acad. Sci. U.S.A.">
        <title>Obligate biotrophy features unraveled by the genomic analysis of rust fungi.</title>
        <authorList>
            <person name="Duplessis S."/>
            <person name="Cuomo C.A."/>
            <person name="Lin Y.-C."/>
            <person name="Aerts A."/>
            <person name="Tisserant E."/>
            <person name="Veneault-Fourrey C."/>
            <person name="Joly D.L."/>
            <person name="Hacquard S."/>
            <person name="Amselem J."/>
            <person name="Cantarel B.L."/>
            <person name="Chiu R."/>
            <person name="Coutinho P.M."/>
            <person name="Feau N."/>
            <person name="Field M."/>
            <person name="Frey P."/>
            <person name="Gelhaye E."/>
            <person name="Goldberg J."/>
            <person name="Grabherr M.G."/>
            <person name="Kodira C.D."/>
            <person name="Kohler A."/>
            <person name="Kuees U."/>
            <person name="Lindquist E.A."/>
            <person name="Lucas S.M."/>
            <person name="Mago R."/>
            <person name="Mauceli E."/>
            <person name="Morin E."/>
            <person name="Murat C."/>
            <person name="Pangilinan J.L."/>
            <person name="Park R."/>
            <person name="Pearson M."/>
            <person name="Quesneville H."/>
            <person name="Rouhier N."/>
            <person name="Sakthikumar S."/>
            <person name="Salamov A.A."/>
            <person name="Schmutz J."/>
            <person name="Selles B."/>
            <person name="Shapiro H."/>
            <person name="Tanguay P."/>
            <person name="Tuskan G.A."/>
            <person name="Henrissat B."/>
            <person name="Van de Peer Y."/>
            <person name="Rouze P."/>
            <person name="Ellis J.G."/>
            <person name="Dodds P.N."/>
            <person name="Schein J.E."/>
            <person name="Zhong S."/>
            <person name="Hamelin R.C."/>
            <person name="Grigoriev I.V."/>
            <person name="Szabo L.J."/>
            <person name="Martin F."/>
        </authorList>
    </citation>
    <scope>NUCLEOTIDE SEQUENCE [LARGE SCALE GENOMIC DNA]</scope>
    <source>
        <strain evidence="2">98AG31 / pathotype 3-4-7</strain>
    </source>
</reference>
<name>F4S3B0_MELLP</name>
<keyword evidence="2" id="KW-1185">Reference proteome</keyword>
<proteinExistence type="predicted"/>
<organism evidence="2">
    <name type="scientific">Melampsora larici-populina (strain 98AG31 / pathotype 3-4-7)</name>
    <name type="common">Poplar leaf rust fungus</name>
    <dbReference type="NCBI Taxonomy" id="747676"/>
    <lineage>
        <taxon>Eukaryota</taxon>
        <taxon>Fungi</taxon>
        <taxon>Dikarya</taxon>
        <taxon>Basidiomycota</taxon>
        <taxon>Pucciniomycotina</taxon>
        <taxon>Pucciniomycetes</taxon>
        <taxon>Pucciniales</taxon>
        <taxon>Melampsoraceae</taxon>
        <taxon>Melampsora</taxon>
    </lineage>
</organism>
<dbReference type="HOGENOM" id="CLU_097631_1_0_1"/>
<dbReference type="AlphaFoldDB" id="F4S3B0"/>
<dbReference type="EMBL" id="GL883143">
    <property type="protein sequence ID" value="EGG00873.1"/>
    <property type="molecule type" value="Genomic_DNA"/>
</dbReference>
<dbReference type="GeneID" id="18924393"/>
<dbReference type="KEGG" id="mlr:MELLADRAFT_111477"/>
<dbReference type="RefSeq" id="XP_007415947.1">
    <property type="nucleotide sequence ID" value="XM_007415885.1"/>
</dbReference>
<gene>
    <name evidence="1" type="ORF">MELLADRAFT_111477</name>
</gene>
<protein>
    <submittedName>
        <fullName evidence="1">Uncharacterized protein</fullName>
    </submittedName>
</protein>
<evidence type="ECO:0000313" key="1">
    <source>
        <dbReference type="EMBL" id="EGG00873.1"/>
    </source>
</evidence>
<dbReference type="InParanoid" id="F4S3B0"/>
<accession>F4S3B0</accession>